<evidence type="ECO:0000256" key="1">
    <source>
        <dbReference type="ARBA" id="ARBA00004172"/>
    </source>
</evidence>
<accession>A0A9N9SST9</accession>
<dbReference type="SUPFAM" id="SSF49562">
    <property type="entry name" value="C2 domain (Calcium/lipid-binding domain, CaLB)"/>
    <property type="match status" value="1"/>
</dbReference>
<dbReference type="InterPro" id="IPR035892">
    <property type="entry name" value="C2_domain_sf"/>
</dbReference>
<dbReference type="GO" id="GO:0031267">
    <property type="term" value="F:small GTPase binding"/>
    <property type="evidence" value="ECO:0007669"/>
    <property type="project" value="InterPro"/>
</dbReference>
<gene>
    <name evidence="4" type="ORF">DIABBA_LOCUS2586</name>
</gene>
<dbReference type="SMART" id="SM00239">
    <property type="entry name" value="C2"/>
    <property type="match status" value="1"/>
</dbReference>
<dbReference type="OrthoDB" id="8956628at2759"/>
<dbReference type="Proteomes" id="UP001153709">
    <property type="component" value="Chromosome 10"/>
</dbReference>
<dbReference type="PANTHER" id="PTHR15746:SF23">
    <property type="entry name" value="RAB11 INTERACTING PROTEIN, ISOFORM A"/>
    <property type="match status" value="1"/>
</dbReference>
<dbReference type="GO" id="GO:0045055">
    <property type="term" value="P:regulated exocytosis"/>
    <property type="evidence" value="ECO:0007669"/>
    <property type="project" value="TreeGrafter"/>
</dbReference>
<protein>
    <recommendedName>
        <fullName evidence="3">C2 domain-containing protein</fullName>
    </recommendedName>
</protein>
<evidence type="ECO:0000313" key="4">
    <source>
        <dbReference type="EMBL" id="CAG9828685.1"/>
    </source>
</evidence>
<dbReference type="AlphaFoldDB" id="A0A9N9SST9"/>
<evidence type="ECO:0000259" key="3">
    <source>
        <dbReference type="PROSITE" id="PS50004"/>
    </source>
</evidence>
<dbReference type="Gene3D" id="2.60.40.150">
    <property type="entry name" value="C2 domain"/>
    <property type="match status" value="1"/>
</dbReference>
<name>A0A9N9SST9_DIABA</name>
<proteinExistence type="predicted"/>
<dbReference type="Pfam" id="PF00168">
    <property type="entry name" value="C2"/>
    <property type="match status" value="1"/>
</dbReference>
<keyword evidence="5" id="KW-1185">Reference proteome</keyword>
<dbReference type="PROSITE" id="PS50004">
    <property type="entry name" value="C2"/>
    <property type="match status" value="1"/>
</dbReference>
<keyword evidence="2" id="KW-0967">Endosome</keyword>
<reference evidence="4" key="1">
    <citation type="submission" date="2022-01" db="EMBL/GenBank/DDBJ databases">
        <authorList>
            <person name="King R."/>
        </authorList>
    </citation>
    <scope>NUCLEOTIDE SEQUENCE</scope>
</reference>
<sequence>MWVPTHVQVTVLRAEKLLVKGKNNTNDCFVTIALGKTKFQTSIKEKSGQLVEWHEECELPIPDQGNTAEIVLTVLHHNYVGIDEFLGRVNIPLNSLDVYERPKNKWFKLQSKPVHSRNIIHQQRTIKAIKTNLRSDEVLIHLDFSENYNCKYNDEVQSAHFGGSKSQLSLHTVVTYYLNEDSKLAKTSLCTISDNLRHDPIAIMGHLEPVVNELQTKLKRIKSSIATGK</sequence>
<comment type="subcellular location">
    <subcellularLocation>
        <location evidence="1">Recycling endosome</location>
    </subcellularLocation>
</comment>
<feature type="domain" description="C2" evidence="3">
    <location>
        <begin position="1"/>
        <end position="107"/>
    </location>
</feature>
<dbReference type="PANTHER" id="PTHR15746">
    <property type="entry name" value="RAB11-RELATED"/>
    <property type="match status" value="1"/>
</dbReference>
<dbReference type="InterPro" id="IPR000008">
    <property type="entry name" value="C2_dom"/>
</dbReference>
<organism evidence="4 5">
    <name type="scientific">Diabrotica balteata</name>
    <name type="common">Banded cucumber beetle</name>
    <dbReference type="NCBI Taxonomy" id="107213"/>
    <lineage>
        <taxon>Eukaryota</taxon>
        <taxon>Metazoa</taxon>
        <taxon>Ecdysozoa</taxon>
        <taxon>Arthropoda</taxon>
        <taxon>Hexapoda</taxon>
        <taxon>Insecta</taxon>
        <taxon>Pterygota</taxon>
        <taxon>Neoptera</taxon>
        <taxon>Endopterygota</taxon>
        <taxon>Coleoptera</taxon>
        <taxon>Polyphaga</taxon>
        <taxon>Cucujiformia</taxon>
        <taxon>Chrysomeloidea</taxon>
        <taxon>Chrysomelidae</taxon>
        <taxon>Galerucinae</taxon>
        <taxon>Diabroticina</taxon>
        <taxon>Diabroticites</taxon>
        <taxon>Diabrotica</taxon>
    </lineage>
</organism>
<evidence type="ECO:0000313" key="5">
    <source>
        <dbReference type="Proteomes" id="UP001153709"/>
    </source>
</evidence>
<dbReference type="GO" id="GO:0055037">
    <property type="term" value="C:recycling endosome"/>
    <property type="evidence" value="ECO:0007669"/>
    <property type="project" value="UniProtKB-SubCell"/>
</dbReference>
<evidence type="ECO:0000256" key="2">
    <source>
        <dbReference type="ARBA" id="ARBA00022753"/>
    </source>
</evidence>
<dbReference type="EMBL" id="OU898285">
    <property type="protein sequence ID" value="CAG9828685.1"/>
    <property type="molecule type" value="Genomic_DNA"/>
</dbReference>
<dbReference type="InterPro" id="IPR037789">
    <property type="entry name" value="FIP_classI"/>
</dbReference>